<dbReference type="GO" id="GO:0016020">
    <property type="term" value="C:membrane"/>
    <property type="evidence" value="ECO:0007669"/>
    <property type="project" value="TreeGrafter"/>
</dbReference>
<keyword evidence="5 6" id="KW-0009">Actin-binding</keyword>
<feature type="region of interest" description="Disordered" evidence="8">
    <location>
        <begin position="720"/>
        <end position="758"/>
    </location>
</feature>
<dbReference type="GO" id="GO:0016459">
    <property type="term" value="C:myosin complex"/>
    <property type="evidence" value="ECO:0007669"/>
    <property type="project" value="UniProtKB-KW"/>
</dbReference>
<dbReference type="Pfam" id="PF25789">
    <property type="entry name" value="TPR_NAA35"/>
    <property type="match status" value="1"/>
</dbReference>
<dbReference type="InterPro" id="IPR036961">
    <property type="entry name" value="Kinesin_motor_dom_sf"/>
</dbReference>
<dbReference type="InterPro" id="IPR057983">
    <property type="entry name" value="NAA35-like_N"/>
</dbReference>
<dbReference type="GO" id="GO:0000146">
    <property type="term" value="F:microfilament motor activity"/>
    <property type="evidence" value="ECO:0007669"/>
    <property type="project" value="TreeGrafter"/>
</dbReference>
<feature type="region of interest" description="Disordered" evidence="8">
    <location>
        <begin position="968"/>
        <end position="994"/>
    </location>
</feature>
<name>A0AAD7XU68_9STRA</name>
<dbReference type="PANTHER" id="PTHR13140:SF845">
    <property type="entry name" value="MYOSIN-LIKE PROTEIN"/>
    <property type="match status" value="1"/>
</dbReference>
<dbReference type="Gene3D" id="1.10.10.820">
    <property type="match status" value="1"/>
</dbReference>
<accession>A0AAD7XU68</accession>
<feature type="region of interest" description="Disordered" evidence="8">
    <location>
        <begin position="1578"/>
        <end position="1602"/>
    </location>
</feature>
<evidence type="ECO:0000256" key="7">
    <source>
        <dbReference type="SAM" id="Coils"/>
    </source>
</evidence>
<dbReference type="SMART" id="SM00382">
    <property type="entry name" value="AAA"/>
    <property type="match status" value="1"/>
</dbReference>
<evidence type="ECO:0000256" key="4">
    <source>
        <dbReference type="ARBA" id="ARBA00023175"/>
    </source>
</evidence>
<feature type="region of interest" description="Disordered" evidence="8">
    <location>
        <begin position="1670"/>
        <end position="1692"/>
    </location>
</feature>
<dbReference type="SMART" id="SM00242">
    <property type="entry name" value="MYSc"/>
    <property type="match status" value="1"/>
</dbReference>
<evidence type="ECO:0000256" key="6">
    <source>
        <dbReference type="PROSITE-ProRule" id="PRU00782"/>
    </source>
</evidence>
<dbReference type="Gene3D" id="3.40.850.10">
    <property type="entry name" value="Kinesin motor domain"/>
    <property type="match status" value="1"/>
</dbReference>
<evidence type="ECO:0000256" key="8">
    <source>
        <dbReference type="SAM" id="MobiDB-lite"/>
    </source>
</evidence>
<dbReference type="InterPro" id="IPR003593">
    <property type="entry name" value="AAA+_ATPase"/>
</dbReference>
<dbReference type="PROSITE" id="PS51456">
    <property type="entry name" value="MYOSIN_MOTOR"/>
    <property type="match status" value="1"/>
</dbReference>
<dbReference type="GO" id="GO:0005524">
    <property type="term" value="F:ATP binding"/>
    <property type="evidence" value="ECO:0007669"/>
    <property type="project" value="UniProtKB-UniRule"/>
</dbReference>
<organism evidence="10 11">
    <name type="scientific">Chrysophaeum taylorii</name>
    <dbReference type="NCBI Taxonomy" id="2483200"/>
    <lineage>
        <taxon>Eukaryota</taxon>
        <taxon>Sar</taxon>
        <taxon>Stramenopiles</taxon>
        <taxon>Ochrophyta</taxon>
        <taxon>Pelagophyceae</taxon>
        <taxon>Pelagomonadales</taxon>
        <taxon>Pelagomonadaceae</taxon>
        <taxon>Chrysophaeum</taxon>
    </lineage>
</organism>
<dbReference type="SUPFAM" id="SSF52540">
    <property type="entry name" value="P-loop containing nucleoside triphosphate hydrolases"/>
    <property type="match status" value="1"/>
</dbReference>
<evidence type="ECO:0000313" key="10">
    <source>
        <dbReference type="EMBL" id="KAJ8613482.1"/>
    </source>
</evidence>
<dbReference type="PRINTS" id="PR00193">
    <property type="entry name" value="MYOSINHEAVY"/>
</dbReference>
<comment type="caution">
    <text evidence="10">The sequence shown here is derived from an EMBL/GenBank/DDBJ whole genome shotgun (WGS) entry which is preliminary data.</text>
</comment>
<feature type="coiled-coil region" evidence="7">
    <location>
        <begin position="1606"/>
        <end position="1658"/>
    </location>
</feature>
<evidence type="ECO:0000256" key="1">
    <source>
        <dbReference type="ARBA" id="ARBA00022741"/>
    </source>
</evidence>
<feature type="binding site" evidence="6">
    <location>
        <begin position="851"/>
        <end position="858"/>
    </location>
    <ligand>
        <name>ATP</name>
        <dbReference type="ChEBI" id="CHEBI:30616"/>
    </ligand>
</feature>
<keyword evidence="11" id="KW-1185">Reference proteome</keyword>
<protein>
    <recommendedName>
        <fullName evidence="9">Myosin motor domain-containing protein</fullName>
    </recommendedName>
</protein>
<feature type="region of interest" description="Actin-binding" evidence="6">
    <location>
        <begin position="1352"/>
        <end position="1374"/>
    </location>
</feature>
<dbReference type="Gene3D" id="1.20.5.4820">
    <property type="match status" value="1"/>
</dbReference>
<proteinExistence type="inferred from homology"/>
<dbReference type="GO" id="GO:0007015">
    <property type="term" value="P:actin filament organization"/>
    <property type="evidence" value="ECO:0007669"/>
    <property type="project" value="TreeGrafter"/>
</dbReference>
<dbReference type="CDD" id="cd00124">
    <property type="entry name" value="MYSc"/>
    <property type="match status" value="1"/>
</dbReference>
<dbReference type="EMBL" id="JAQMWT010000028">
    <property type="protein sequence ID" value="KAJ8613482.1"/>
    <property type="molecule type" value="Genomic_DNA"/>
</dbReference>
<dbReference type="Pfam" id="PF04112">
    <property type="entry name" value="Mak10"/>
    <property type="match status" value="1"/>
</dbReference>
<dbReference type="Pfam" id="PF00063">
    <property type="entry name" value="Myosin_head"/>
    <property type="match status" value="1"/>
</dbReference>
<gene>
    <name evidence="10" type="ORF">CTAYLR_002138</name>
</gene>
<keyword evidence="1 6" id="KW-0547">Nucleotide-binding</keyword>
<feature type="domain" description="Myosin motor" evidence="9">
    <location>
        <begin position="764"/>
        <end position="1501"/>
    </location>
</feature>
<dbReference type="Gene3D" id="1.20.120.720">
    <property type="entry name" value="Myosin VI head, motor domain, U50 subdomain"/>
    <property type="match status" value="1"/>
</dbReference>
<reference evidence="10" key="1">
    <citation type="submission" date="2023-01" db="EMBL/GenBank/DDBJ databases">
        <title>Metagenome sequencing of chrysophaentin producing Chrysophaeum taylorii.</title>
        <authorList>
            <person name="Davison J."/>
            <person name="Bewley C."/>
        </authorList>
    </citation>
    <scope>NUCLEOTIDE SEQUENCE</scope>
    <source>
        <strain evidence="10">NIES-1699</strain>
    </source>
</reference>
<dbReference type="InterPro" id="IPR001609">
    <property type="entry name" value="Myosin_head_motor_dom-like"/>
</dbReference>
<dbReference type="InterPro" id="IPR057982">
    <property type="entry name" value="TPR_NAA35"/>
</dbReference>
<dbReference type="PANTHER" id="PTHR13140">
    <property type="entry name" value="MYOSIN"/>
    <property type="match status" value="1"/>
</dbReference>
<evidence type="ECO:0000256" key="5">
    <source>
        <dbReference type="ARBA" id="ARBA00023203"/>
    </source>
</evidence>
<evidence type="ECO:0000256" key="2">
    <source>
        <dbReference type="ARBA" id="ARBA00022840"/>
    </source>
</evidence>
<dbReference type="InterPro" id="IPR027417">
    <property type="entry name" value="P-loop_NTPase"/>
</dbReference>
<dbReference type="Proteomes" id="UP001230188">
    <property type="component" value="Unassembled WGS sequence"/>
</dbReference>
<feature type="compositionally biased region" description="Basic residues" evidence="8">
    <location>
        <begin position="1672"/>
        <end position="1688"/>
    </location>
</feature>
<dbReference type="GO" id="GO:0031417">
    <property type="term" value="C:NatC complex"/>
    <property type="evidence" value="ECO:0007669"/>
    <property type="project" value="InterPro"/>
</dbReference>
<dbReference type="GO" id="GO:0051015">
    <property type="term" value="F:actin filament binding"/>
    <property type="evidence" value="ECO:0007669"/>
    <property type="project" value="TreeGrafter"/>
</dbReference>
<keyword evidence="3 6" id="KW-0518">Myosin</keyword>
<evidence type="ECO:0000313" key="11">
    <source>
        <dbReference type="Proteomes" id="UP001230188"/>
    </source>
</evidence>
<keyword evidence="7" id="KW-0175">Coiled coil</keyword>
<dbReference type="Gene3D" id="1.20.58.530">
    <property type="match status" value="1"/>
</dbReference>
<sequence length="1726" mass="190957">MAAWRDITSSCFGVADKLGVNEMLEAPSFSLLEAMSALELMDPRMDAAPEPYASIETLLGMGTLSASPSCACALGVVQKLWDKELLWAEGTPYAESLCDCLFVQPDGFEAVRSKGSAGAAAVAACVALALQCVEVARLAILCGDVYEEEDYGETPATGVGDEAALAEKALAALDRGDEGTEASRAALRAHVRCRQAMATALRALVSDENRPASEALASLEEVEASTEAMFVEGADSDFFAFASERKARKPVDAAKTMSRLRMLTRGLRCAAELRSFLGSNALARAADEQARTADEQRVLERLVRLTQRVQTEGSGRLVLPRSIAALELGGESRRAMLAGEVAAHCAALGRGPKSVSAYDVVDDAVRCGGAPTSVATTRPAVEFIATACGHVLDALRALCFNRARLHAKLAKQPSLLDDWAPVARLAADADARVARDLGLPARDPSPHRFFSAFAIRFAIFLMDLSLELKVELQLTVSPVELEPLFFYREFLATAALRMISTARRYKDALDRELKKRPSSSSSSKRRRQAADCLELGLEVRRGLCRALHLLSTAIVQADEPRFRTLCFGSWDLRYDARFGVFQALPEPPYVSYADFVDLTKNTRAAPPSRLLDVASDQFLRTKQLVDQILKSFSDAVLDDVALDKPTLLSMAKVAVANRITAARIKARLENPPHPPLPFTEPEPVWVSSPTVGWESGVVESCEDDVVVVRVAGLRRRIKLVKQQPQQRPKKPRGLRNPFQSGRRRRGDSIEEPGELLPRSGASCVDTHNLISLPYLHEASIVAAVRERFAADAIYTNVGAILLAVNPFREIPGLYDLSSDNRQRPPPHPFAVAEAAHKGLQRRRNQSILVSGESGAGKTETAKIVMRYLASRVGTGSVVERRVLESNPVLESWGNAQTLRNNNSSRFGKWTELDFDGGGRMVGASVRTYLLEKVRIVHQNPGERSFHCVYDILAERKLRSMELRLVADDGSPSGGWQQRRRRDDDDDDDDEIPSAGYVGGVGVRRALKALGVDDREVNDLHDALVGMLHLGNVDFSMDEQRGARVSSDATLLETCGRLLGCLSSDVEAALTSRSLTAEHETIRVVVTVDKARETRDSIIKAMYAALFDRVVELVNSSLQKLRRERQRDGFVGILDIFGFEVFEVNSFEQLMINYANERMQKNFNDFVFEFEQREYEVEGIDWTFIDFPTNEPVIDLFEGRGNKRLGLLQLIDEECVVPSGNDDALASKLYRALGDLGPVFEASADHKRYGLFAVSHYPGPVSYAIAGFVDKNRDILLPEVEALLAKATKLYVVKQQPEHKRANSLPAHPNLAKINWAAAAKRPSASSPPVRKSLQKRRLASQNTLAFQFKSQLASLLDAVEATTPSYVRCLKPNDRAQPRTLDTLRLLDQLKYSGVLEAVRVARAGYAVRFPHAEFAARYAPLGPTIEAILAAARDDGVKRGATLVFLRRDSYDVLELRLAAALARRATSIQTIARRFAQRSKFVKTRRATNCLAALARRRWLRRCRAQVLIATRWRSRVARRDYLAKRRGVVALQRLCRSNNDIVDVLYTDISFAVIALQAAARRRVALNQLARKRAEVHDDPPCSRDQPSTTSDDAWDTHHPPAQEELYQMLENLRAELADARQSALLQGEVAQEQIRDYLGMIRELQEEVDLLKSVAAIDDVPFLETARRSAHRSSRRRRRRRKQHASTTSSWIDATALLSCTTTSSYVEGESDEEPDENCLLS</sequence>
<evidence type="ECO:0000259" key="9">
    <source>
        <dbReference type="PROSITE" id="PS51456"/>
    </source>
</evidence>
<keyword evidence="2 6" id="KW-0067">ATP-binding</keyword>
<keyword evidence="4 6" id="KW-0505">Motor protein</keyword>
<comment type="similarity">
    <text evidence="6">Belongs to the TRAFAC class myosin-kinesin ATPase superfamily. Myosin family.</text>
</comment>
<evidence type="ECO:0000256" key="3">
    <source>
        <dbReference type="ARBA" id="ARBA00023123"/>
    </source>
</evidence>